<keyword evidence="1" id="KW-1133">Transmembrane helix</keyword>
<dbReference type="AlphaFoldDB" id="A0A0B0I9H2"/>
<dbReference type="Proteomes" id="UP000030832">
    <property type="component" value="Unassembled WGS sequence"/>
</dbReference>
<organism evidence="2 3">
    <name type="scientific">Halalkalibacter okhensis</name>
    <dbReference type="NCBI Taxonomy" id="333138"/>
    <lineage>
        <taxon>Bacteria</taxon>
        <taxon>Bacillati</taxon>
        <taxon>Bacillota</taxon>
        <taxon>Bacilli</taxon>
        <taxon>Bacillales</taxon>
        <taxon>Bacillaceae</taxon>
        <taxon>Halalkalibacter</taxon>
    </lineage>
</organism>
<evidence type="ECO:0000313" key="3">
    <source>
        <dbReference type="Proteomes" id="UP000030832"/>
    </source>
</evidence>
<protein>
    <submittedName>
        <fullName evidence="2">Uncharacterized protein</fullName>
    </submittedName>
</protein>
<keyword evidence="1" id="KW-0812">Transmembrane</keyword>
<feature type="transmembrane region" description="Helical" evidence="1">
    <location>
        <begin position="37"/>
        <end position="56"/>
    </location>
</feature>
<evidence type="ECO:0000256" key="1">
    <source>
        <dbReference type="SAM" id="Phobius"/>
    </source>
</evidence>
<sequence>MFIIFLPIFVELILILVGMFLITLGTWELRLGENRRLFITFILSGVFFIVLSQKFLEIMGILTVFS</sequence>
<proteinExistence type="predicted"/>
<reference evidence="2 3" key="1">
    <citation type="submission" date="2014-09" db="EMBL/GenBank/DDBJ databases">
        <title>Genome sequencing and annotation of Bacillus Okhensis strain Kh10-101T.</title>
        <authorList>
            <person name="Prakash J.S."/>
        </authorList>
    </citation>
    <scope>NUCLEOTIDE SEQUENCE [LARGE SCALE GENOMIC DNA]</scope>
    <source>
        <strain evidence="3">Kh10-101T</strain>
    </source>
</reference>
<feature type="transmembrane region" description="Helical" evidence="1">
    <location>
        <begin position="6"/>
        <end position="25"/>
    </location>
</feature>
<dbReference type="STRING" id="333138.LQ50_24655"/>
<name>A0A0B0I9H2_9BACI</name>
<keyword evidence="1" id="KW-0472">Membrane</keyword>
<dbReference type="EMBL" id="JRJU01000063">
    <property type="protein sequence ID" value="KHF37900.1"/>
    <property type="molecule type" value="Genomic_DNA"/>
</dbReference>
<gene>
    <name evidence="2" type="ORF">LQ50_24655</name>
</gene>
<comment type="caution">
    <text evidence="2">The sequence shown here is derived from an EMBL/GenBank/DDBJ whole genome shotgun (WGS) entry which is preliminary data.</text>
</comment>
<evidence type="ECO:0000313" key="2">
    <source>
        <dbReference type="EMBL" id="KHF37900.1"/>
    </source>
</evidence>
<accession>A0A0B0I9H2</accession>
<keyword evidence="3" id="KW-1185">Reference proteome</keyword>